<evidence type="ECO:0000313" key="2">
    <source>
        <dbReference type="Proteomes" id="UP000024635"/>
    </source>
</evidence>
<accession>A0A016S3P4</accession>
<sequence length="207" mass="23155">MAIMGRMPIDCDAPLIITPLSSGVSSFTLSMCRPPAVVAIVTAAGDRGERHDRWRTLGILKQFRGRNPGKYRSERVRVRVKTSVRSFPPENYPGLGRYRAARMSFHSYQPEKHPRLGRNEAATCGGLSPFRPNQVIADPALSQHKRAISHQKWEKSLFARSSHDFAILLLSLSSTIDGTRTNLAVITLESLLLYPLGHPCCWTLSFR</sequence>
<dbReference type="Proteomes" id="UP000024635">
    <property type="component" value="Unassembled WGS sequence"/>
</dbReference>
<proteinExistence type="predicted"/>
<dbReference type="EMBL" id="JARK01001637">
    <property type="protein sequence ID" value="EYB85290.1"/>
    <property type="molecule type" value="Genomic_DNA"/>
</dbReference>
<dbReference type="AlphaFoldDB" id="A0A016S3P4"/>
<keyword evidence="2" id="KW-1185">Reference proteome</keyword>
<reference evidence="2" key="1">
    <citation type="journal article" date="2015" name="Nat. Genet.">
        <title>The genome and transcriptome of the zoonotic hookworm Ancylostoma ceylanicum identify infection-specific gene families.</title>
        <authorList>
            <person name="Schwarz E.M."/>
            <person name="Hu Y."/>
            <person name="Antoshechkin I."/>
            <person name="Miller M.M."/>
            <person name="Sternberg P.W."/>
            <person name="Aroian R.V."/>
        </authorList>
    </citation>
    <scope>NUCLEOTIDE SEQUENCE</scope>
    <source>
        <strain evidence="2">HY135</strain>
    </source>
</reference>
<organism evidence="1 2">
    <name type="scientific">Ancylostoma ceylanicum</name>
    <dbReference type="NCBI Taxonomy" id="53326"/>
    <lineage>
        <taxon>Eukaryota</taxon>
        <taxon>Metazoa</taxon>
        <taxon>Ecdysozoa</taxon>
        <taxon>Nematoda</taxon>
        <taxon>Chromadorea</taxon>
        <taxon>Rhabditida</taxon>
        <taxon>Rhabditina</taxon>
        <taxon>Rhabditomorpha</taxon>
        <taxon>Strongyloidea</taxon>
        <taxon>Ancylostomatidae</taxon>
        <taxon>Ancylostomatinae</taxon>
        <taxon>Ancylostoma</taxon>
    </lineage>
</organism>
<name>A0A016S3P4_9BILA</name>
<protein>
    <submittedName>
        <fullName evidence="1">Uncharacterized protein</fullName>
    </submittedName>
</protein>
<comment type="caution">
    <text evidence="1">The sequence shown here is derived from an EMBL/GenBank/DDBJ whole genome shotgun (WGS) entry which is preliminary data.</text>
</comment>
<evidence type="ECO:0000313" key="1">
    <source>
        <dbReference type="EMBL" id="EYB85290.1"/>
    </source>
</evidence>
<gene>
    <name evidence="1" type="primary">Acey_s0301.g1832</name>
    <name evidence="1" type="ORF">Y032_0301g1832</name>
</gene>